<organism evidence="11 12">
    <name type="scientific">Aquabacterium olei</name>
    <dbReference type="NCBI Taxonomy" id="1296669"/>
    <lineage>
        <taxon>Bacteria</taxon>
        <taxon>Pseudomonadati</taxon>
        <taxon>Pseudomonadota</taxon>
        <taxon>Betaproteobacteria</taxon>
        <taxon>Burkholderiales</taxon>
        <taxon>Aquabacterium</taxon>
    </lineage>
</organism>
<dbReference type="Proteomes" id="UP000244892">
    <property type="component" value="Chromosome"/>
</dbReference>
<name>A0A2U8FRV8_9BURK</name>
<dbReference type="KEGG" id="aon:DEH84_10145"/>
<feature type="domain" description="AprE-like beta-barrel" evidence="10">
    <location>
        <begin position="296"/>
        <end position="389"/>
    </location>
</feature>
<dbReference type="GO" id="GO:0009306">
    <property type="term" value="P:protein secretion"/>
    <property type="evidence" value="ECO:0007669"/>
    <property type="project" value="InterPro"/>
</dbReference>
<evidence type="ECO:0000256" key="9">
    <source>
        <dbReference type="RuleBase" id="RU365093"/>
    </source>
</evidence>
<dbReference type="OrthoDB" id="9775513at2"/>
<dbReference type="Gene3D" id="2.40.30.170">
    <property type="match status" value="1"/>
</dbReference>
<dbReference type="InterPro" id="IPR006144">
    <property type="entry name" value="Secretion_HlyD_CS"/>
</dbReference>
<evidence type="ECO:0000256" key="1">
    <source>
        <dbReference type="ARBA" id="ARBA00004377"/>
    </source>
</evidence>
<dbReference type="PANTHER" id="PTHR30386">
    <property type="entry name" value="MEMBRANE FUSION SUBUNIT OF EMRAB-TOLC MULTIDRUG EFFLUX PUMP"/>
    <property type="match status" value="1"/>
</dbReference>
<dbReference type="AlphaFoldDB" id="A0A2U8FRV8"/>
<dbReference type="PANTHER" id="PTHR30386:SF26">
    <property type="entry name" value="TRANSPORT PROTEIN COMB"/>
    <property type="match status" value="1"/>
</dbReference>
<dbReference type="RefSeq" id="WP_109036758.1">
    <property type="nucleotide sequence ID" value="NZ_CP029210.1"/>
</dbReference>
<dbReference type="PRINTS" id="PR01490">
    <property type="entry name" value="RTXTOXIND"/>
</dbReference>
<feature type="transmembrane region" description="Helical" evidence="9">
    <location>
        <begin position="39"/>
        <end position="57"/>
    </location>
</feature>
<comment type="similarity">
    <text evidence="2 9">Belongs to the membrane fusion protein (MFP) (TC 8.A.1) family.</text>
</comment>
<dbReference type="Gene3D" id="2.40.50.100">
    <property type="match status" value="1"/>
</dbReference>
<accession>A0A2U8FRV8</accession>
<dbReference type="InterPro" id="IPR050739">
    <property type="entry name" value="MFP"/>
</dbReference>
<dbReference type="PROSITE" id="PS00543">
    <property type="entry name" value="HLYD_FAMILY"/>
    <property type="match status" value="1"/>
</dbReference>
<dbReference type="InterPro" id="IPR010129">
    <property type="entry name" value="T1SS_HlyD"/>
</dbReference>
<evidence type="ECO:0000256" key="6">
    <source>
        <dbReference type="ARBA" id="ARBA00022692"/>
    </source>
</evidence>
<dbReference type="Pfam" id="PF26002">
    <property type="entry name" value="Beta-barrel_AprE"/>
    <property type="match status" value="1"/>
</dbReference>
<proteinExistence type="inferred from homology"/>
<keyword evidence="6 9" id="KW-0812">Transmembrane</keyword>
<evidence type="ECO:0000256" key="5">
    <source>
        <dbReference type="ARBA" id="ARBA00022519"/>
    </source>
</evidence>
<evidence type="ECO:0000256" key="2">
    <source>
        <dbReference type="ARBA" id="ARBA00009477"/>
    </source>
</evidence>
<evidence type="ECO:0000313" key="12">
    <source>
        <dbReference type="Proteomes" id="UP000244892"/>
    </source>
</evidence>
<keyword evidence="12" id="KW-1185">Reference proteome</keyword>
<comment type="subcellular location">
    <subcellularLocation>
        <location evidence="1 9">Cell inner membrane</location>
        <topology evidence="1 9">Single-pass membrane protein</topology>
    </subcellularLocation>
</comment>
<dbReference type="InterPro" id="IPR058982">
    <property type="entry name" value="Beta-barrel_AprE"/>
</dbReference>
<keyword evidence="8 9" id="KW-0472">Membrane</keyword>
<reference evidence="11 12" key="1">
    <citation type="submission" date="2018-05" db="EMBL/GenBank/DDBJ databases">
        <title>complete genome sequence of Aquabacterium olei NBRC 110486.</title>
        <authorList>
            <person name="Tang B."/>
            <person name="Chang J."/>
            <person name="Zhang L."/>
            <person name="Yang H."/>
        </authorList>
    </citation>
    <scope>NUCLEOTIDE SEQUENCE [LARGE SCALE GENOMIC DNA]</scope>
    <source>
        <strain evidence="11 12">NBRC 110486</strain>
    </source>
</reference>
<keyword evidence="5 9" id="KW-0997">Cell inner membrane</keyword>
<evidence type="ECO:0000256" key="8">
    <source>
        <dbReference type="ARBA" id="ARBA00023136"/>
    </source>
</evidence>
<keyword evidence="4 9" id="KW-1003">Cell membrane</keyword>
<evidence type="ECO:0000256" key="4">
    <source>
        <dbReference type="ARBA" id="ARBA00022475"/>
    </source>
</evidence>
<evidence type="ECO:0000256" key="3">
    <source>
        <dbReference type="ARBA" id="ARBA00022448"/>
    </source>
</evidence>
<dbReference type="NCBIfam" id="TIGR01843">
    <property type="entry name" value="type_I_hlyD"/>
    <property type="match status" value="1"/>
</dbReference>
<evidence type="ECO:0000256" key="7">
    <source>
        <dbReference type="ARBA" id="ARBA00022989"/>
    </source>
</evidence>
<dbReference type="GO" id="GO:0005886">
    <property type="term" value="C:plasma membrane"/>
    <property type="evidence" value="ECO:0007669"/>
    <property type="project" value="UniProtKB-SubCell"/>
</dbReference>
<dbReference type="Gene3D" id="1.10.287.470">
    <property type="entry name" value="Helix hairpin bin"/>
    <property type="match status" value="1"/>
</dbReference>
<keyword evidence="3 9" id="KW-0813">Transport</keyword>
<evidence type="ECO:0000313" key="11">
    <source>
        <dbReference type="EMBL" id="AWI53759.1"/>
    </source>
</evidence>
<gene>
    <name evidence="11" type="ORF">DEH84_10145</name>
</gene>
<protein>
    <recommendedName>
        <fullName evidence="9">Membrane fusion protein (MFP) family protein</fullName>
    </recommendedName>
</protein>
<sequence length="411" mass="45646">MRGLRRRPAQNGRFYPGDAEFLAGLKEAELAEGTPRAAWALYLMTLIVMAALAWAMVARVDEVTKAQGRVVPEGREQIIASLEGGILRSMAVREGMLVEKGQELLQLDPTRVEAQQNEGLAKYQALRAQLARLQAEASGKPLVYPKELEGETLLREAETEAYQARKQALEEAVGITRRNLQLARRELSMADLMASRGLMSDVEVMRLRRQVNDMDLQISERINRFRQEARTELVRVSNEMSQLQEQLVVKRDVLQRTTLYSPVRGMVKNIKLGTLGGVVQGGATIMEIVPIGPRVLVEARIKPADIGFIRVGLPAEIKLSAYDYYTYGGLKGTVEYISPDALKEDAAAASADNSYYRALIRTDSSTLKAKGKDLSVIPGMTAGVEIRTGERSVLDFLLKPVLKSQEAFRER</sequence>
<dbReference type="SUPFAM" id="SSF111369">
    <property type="entry name" value="HlyD-like secretion proteins"/>
    <property type="match status" value="1"/>
</dbReference>
<dbReference type="EMBL" id="CP029210">
    <property type="protein sequence ID" value="AWI53759.1"/>
    <property type="molecule type" value="Genomic_DNA"/>
</dbReference>
<evidence type="ECO:0000259" key="10">
    <source>
        <dbReference type="Pfam" id="PF26002"/>
    </source>
</evidence>
<keyword evidence="7 9" id="KW-1133">Transmembrane helix</keyword>